<sequence length="425" mass="45084">MSSIIHIHGRQIFDSRGNPTVEVDVVLDDGSFGRAAVPSGASTGAHEAVELRDGGNLYNGKGVTQAVENVNDVIADELLGMDALDQRGIDQAMIDLDGTANKGKLGANAILGVSLAVAKAAAESSELPLYRYIGGPNAHILPVPMMNIINGGEHADNPIDMQEFMILPAGATSIADAVRIGSEIFHTLKKGLSAEGHNTNVGDEGGFAPNLASADDALGFIMRSIEKAGYKPGEDVFLGLDCAATEYYKGGKYEMKGEGKSLSSDENVRFLEDLANRYPIITIEDGMAEDDWDGWKALTDAIGKKVQLVGDDLFVTNTQRLVSGIKMGVANSILVKVNQIGSLSETLDAVDTAHRASYTSVMSHRSGETEDSTIADLAVALNCGQIKTGSLSRSDRMAKYNQLIRIEEQLGSSAKYAGYSVVKGR</sequence>
<dbReference type="PRINTS" id="PR00148">
    <property type="entry name" value="ENOLASE"/>
</dbReference>
<evidence type="ECO:0000256" key="12">
    <source>
        <dbReference type="HAMAP-Rule" id="MF_00318"/>
    </source>
</evidence>
<feature type="binding site" evidence="12">
    <location>
        <position position="365"/>
    </location>
    <ligand>
        <name>(2R)-2-phosphoglycerate</name>
        <dbReference type="ChEBI" id="CHEBI:58289"/>
    </ligand>
</feature>
<dbReference type="Pfam" id="PF03952">
    <property type="entry name" value="Enolase_N"/>
    <property type="match status" value="1"/>
</dbReference>
<evidence type="ECO:0000256" key="15">
    <source>
        <dbReference type="PIRSR" id="PIRSR001400-3"/>
    </source>
</evidence>
<dbReference type="RefSeq" id="WP_126151980.1">
    <property type="nucleotide sequence ID" value="NZ_JBHTMH010000001.1"/>
</dbReference>
<comment type="catalytic activity">
    <reaction evidence="12">
        <text>(2R)-2-phosphoglycerate = phosphoenolpyruvate + H2O</text>
        <dbReference type="Rhea" id="RHEA:10164"/>
        <dbReference type="ChEBI" id="CHEBI:15377"/>
        <dbReference type="ChEBI" id="CHEBI:58289"/>
        <dbReference type="ChEBI" id="CHEBI:58702"/>
        <dbReference type="EC" id="4.2.1.11"/>
    </reaction>
</comment>
<dbReference type="Gene3D" id="3.30.390.10">
    <property type="entry name" value="Enolase-like, N-terminal domain"/>
    <property type="match status" value="1"/>
</dbReference>
<evidence type="ECO:0000256" key="7">
    <source>
        <dbReference type="ARBA" id="ARBA00022723"/>
    </source>
</evidence>
<dbReference type="InterPro" id="IPR020811">
    <property type="entry name" value="Enolase_N"/>
</dbReference>
<feature type="binding site" evidence="12 15">
    <location>
        <position position="311"/>
    </location>
    <ligand>
        <name>Mg(2+)</name>
        <dbReference type="ChEBI" id="CHEBI:18420"/>
    </ligand>
</feature>
<evidence type="ECO:0000259" key="16">
    <source>
        <dbReference type="SMART" id="SM01192"/>
    </source>
</evidence>
<feature type="binding site" evidence="14">
    <location>
        <position position="284"/>
    </location>
    <ligand>
        <name>substrate</name>
    </ligand>
</feature>
<dbReference type="PROSITE" id="PS00164">
    <property type="entry name" value="ENOLASE"/>
    <property type="match status" value="1"/>
</dbReference>
<dbReference type="PIRSF" id="PIRSF001400">
    <property type="entry name" value="Enolase"/>
    <property type="match status" value="1"/>
</dbReference>
<feature type="binding site" evidence="14">
    <location>
        <begin position="363"/>
        <end position="366"/>
    </location>
    <ligand>
        <name>substrate</name>
    </ligand>
</feature>
<feature type="binding site" evidence="12 15">
    <location>
        <position position="241"/>
    </location>
    <ligand>
        <name>Mg(2+)</name>
        <dbReference type="ChEBI" id="CHEBI:18420"/>
    </ligand>
</feature>
<dbReference type="EC" id="4.2.1.11" evidence="3 12"/>
<feature type="binding site" evidence="12 15">
    <location>
        <position position="284"/>
    </location>
    <ligand>
        <name>Mg(2+)</name>
        <dbReference type="ChEBI" id="CHEBI:18420"/>
    </ligand>
</feature>
<comment type="subcellular location">
    <subcellularLocation>
        <location evidence="12">Cytoplasm</location>
    </subcellularLocation>
    <subcellularLocation>
        <location evidence="12">Secreted</location>
    </subcellularLocation>
    <subcellularLocation>
        <location evidence="12">Cell surface</location>
    </subcellularLocation>
    <text evidence="12">Fractions of enolase are present in both the cytoplasm and on the cell surface.</text>
</comment>
<dbReference type="InterPro" id="IPR020810">
    <property type="entry name" value="Enolase_C"/>
</dbReference>
<evidence type="ECO:0000256" key="2">
    <source>
        <dbReference type="ARBA" id="ARBA00009604"/>
    </source>
</evidence>
<feature type="domain" description="Enolase N-terminal" evidence="17">
    <location>
        <begin position="4"/>
        <end position="133"/>
    </location>
</feature>
<dbReference type="SFLD" id="SFLDG00178">
    <property type="entry name" value="enolase"/>
    <property type="match status" value="1"/>
</dbReference>
<dbReference type="Proteomes" id="UP000268844">
    <property type="component" value="Unassembled WGS sequence"/>
</dbReference>
<protein>
    <recommendedName>
        <fullName evidence="4 12">Enolase</fullName>
        <ecNumber evidence="3 12">4.2.1.11</ecNumber>
    </recommendedName>
    <alternativeName>
        <fullName evidence="12">2-phospho-D-glycerate hydro-lyase</fullName>
    </alternativeName>
    <alternativeName>
        <fullName evidence="12">2-phosphoglycerate dehydratase</fullName>
    </alternativeName>
</protein>
<dbReference type="CDD" id="cd03313">
    <property type="entry name" value="enolase"/>
    <property type="match status" value="1"/>
</dbReference>
<evidence type="ECO:0000259" key="17">
    <source>
        <dbReference type="SMART" id="SM01193"/>
    </source>
</evidence>
<dbReference type="PANTHER" id="PTHR11902:SF1">
    <property type="entry name" value="ENOLASE"/>
    <property type="match status" value="1"/>
</dbReference>
<evidence type="ECO:0000313" key="19">
    <source>
        <dbReference type="Proteomes" id="UP000268844"/>
    </source>
</evidence>
<dbReference type="Gene3D" id="3.20.20.120">
    <property type="entry name" value="Enolase-like C-terminal domain"/>
    <property type="match status" value="1"/>
</dbReference>
<gene>
    <name evidence="12 18" type="primary">eno</name>
    <name evidence="18" type="ORF">DEVEQU_03631</name>
</gene>
<evidence type="ECO:0000256" key="1">
    <source>
        <dbReference type="ARBA" id="ARBA00005031"/>
    </source>
</evidence>
<evidence type="ECO:0000256" key="9">
    <source>
        <dbReference type="ARBA" id="ARBA00023152"/>
    </source>
</evidence>
<comment type="similarity">
    <text evidence="2 12">Belongs to the enolase family.</text>
</comment>
<dbReference type="OrthoDB" id="9804716at2"/>
<keyword evidence="9 12" id="KW-0324">Glycolysis</keyword>
<evidence type="ECO:0000256" key="10">
    <source>
        <dbReference type="ARBA" id="ARBA00023239"/>
    </source>
</evidence>
<keyword evidence="19" id="KW-1185">Reference proteome</keyword>
<evidence type="ECO:0000256" key="6">
    <source>
        <dbReference type="ARBA" id="ARBA00022525"/>
    </source>
</evidence>
<feature type="active site" description="Proton donor" evidence="12 13">
    <location>
        <position position="204"/>
    </location>
</feature>
<accession>A0A447IG50</accession>
<keyword evidence="7 12" id="KW-0479">Metal-binding</keyword>
<evidence type="ECO:0000256" key="8">
    <source>
        <dbReference type="ARBA" id="ARBA00022842"/>
    </source>
</evidence>
<proteinExistence type="inferred from homology"/>
<dbReference type="AlphaFoldDB" id="A0A447IG50"/>
<dbReference type="SMART" id="SM01193">
    <property type="entry name" value="Enolase_N"/>
    <property type="match status" value="1"/>
</dbReference>
<dbReference type="FunFam" id="3.30.390.10:FF:000001">
    <property type="entry name" value="Enolase"/>
    <property type="match status" value="1"/>
</dbReference>
<dbReference type="SUPFAM" id="SSF51604">
    <property type="entry name" value="Enolase C-terminal domain-like"/>
    <property type="match status" value="1"/>
</dbReference>
<dbReference type="GO" id="GO:0006096">
    <property type="term" value="P:glycolytic process"/>
    <property type="evidence" value="ECO:0007669"/>
    <property type="project" value="UniProtKB-UniRule"/>
</dbReference>
<keyword evidence="8 12" id="KW-0460">Magnesium</keyword>
<name>A0A447IG50_9HYPH</name>
<feature type="active site" description="Proton acceptor" evidence="12 13">
    <location>
        <position position="336"/>
    </location>
</feature>
<dbReference type="PANTHER" id="PTHR11902">
    <property type="entry name" value="ENOLASE"/>
    <property type="match status" value="1"/>
</dbReference>
<dbReference type="InterPro" id="IPR020809">
    <property type="entry name" value="Enolase_CS"/>
</dbReference>
<dbReference type="GO" id="GO:0000015">
    <property type="term" value="C:phosphopyruvate hydratase complex"/>
    <property type="evidence" value="ECO:0007669"/>
    <property type="project" value="InterPro"/>
</dbReference>
<dbReference type="GO" id="GO:0004634">
    <property type="term" value="F:phosphopyruvate hydratase activity"/>
    <property type="evidence" value="ECO:0007669"/>
    <property type="project" value="UniProtKB-UniRule"/>
</dbReference>
<evidence type="ECO:0000256" key="4">
    <source>
        <dbReference type="ARBA" id="ARBA00017068"/>
    </source>
</evidence>
<dbReference type="InterPro" id="IPR036849">
    <property type="entry name" value="Enolase-like_C_sf"/>
</dbReference>
<dbReference type="GO" id="GO:0000287">
    <property type="term" value="F:magnesium ion binding"/>
    <property type="evidence" value="ECO:0007669"/>
    <property type="project" value="UniProtKB-UniRule"/>
</dbReference>
<evidence type="ECO:0000256" key="11">
    <source>
        <dbReference type="ARBA" id="ARBA00045763"/>
    </source>
</evidence>
<dbReference type="InterPro" id="IPR029017">
    <property type="entry name" value="Enolase-like_N"/>
</dbReference>
<keyword evidence="10 12" id="KW-0456">Lyase</keyword>
<feature type="binding site" evidence="14">
    <location>
        <position position="387"/>
    </location>
    <ligand>
        <name>substrate</name>
    </ligand>
</feature>
<dbReference type="UniPathway" id="UPA00109">
    <property type="reaction ID" value="UER00187"/>
</dbReference>
<evidence type="ECO:0000256" key="5">
    <source>
        <dbReference type="ARBA" id="ARBA00022490"/>
    </source>
</evidence>
<dbReference type="SMART" id="SM01192">
    <property type="entry name" value="Enolase_C"/>
    <property type="match status" value="1"/>
</dbReference>
<dbReference type="GO" id="GO:0005576">
    <property type="term" value="C:extracellular region"/>
    <property type="evidence" value="ECO:0007669"/>
    <property type="project" value="UniProtKB-SubCell"/>
</dbReference>
<evidence type="ECO:0000256" key="14">
    <source>
        <dbReference type="PIRSR" id="PIRSR001400-2"/>
    </source>
</evidence>
<dbReference type="GO" id="GO:0009986">
    <property type="term" value="C:cell surface"/>
    <property type="evidence" value="ECO:0007669"/>
    <property type="project" value="UniProtKB-SubCell"/>
</dbReference>
<comment type="pathway">
    <text evidence="1 12">Carbohydrate degradation; glycolysis; pyruvate from D-glyceraldehyde 3-phosphate: step 4/5.</text>
</comment>
<evidence type="ECO:0000256" key="3">
    <source>
        <dbReference type="ARBA" id="ARBA00012058"/>
    </source>
</evidence>
<organism evidence="18 19">
    <name type="scientific">Devosia equisanguinis</name>
    <dbReference type="NCBI Taxonomy" id="2490941"/>
    <lineage>
        <taxon>Bacteria</taxon>
        <taxon>Pseudomonadati</taxon>
        <taxon>Pseudomonadota</taxon>
        <taxon>Alphaproteobacteria</taxon>
        <taxon>Hyphomicrobiales</taxon>
        <taxon>Devosiaceae</taxon>
        <taxon>Devosia</taxon>
    </lineage>
</organism>
<evidence type="ECO:0000313" key="18">
    <source>
        <dbReference type="EMBL" id="VDS06467.1"/>
    </source>
</evidence>
<keyword evidence="6 12" id="KW-0964">Secreted</keyword>
<feature type="binding site" evidence="12">
    <location>
        <position position="162"/>
    </location>
    <ligand>
        <name>(2R)-2-phosphoglycerate</name>
        <dbReference type="ChEBI" id="CHEBI:58289"/>
    </ligand>
</feature>
<comment type="function">
    <text evidence="11 12">Catalyzes the reversible conversion of 2-phosphoglycerate (2-PG) into phosphoenolpyruvate (PEP). It is essential for the degradation of carbohydrates via glycolysis.</text>
</comment>
<dbReference type="EMBL" id="UZWD01000049">
    <property type="protein sequence ID" value="VDS06467.1"/>
    <property type="molecule type" value="Genomic_DNA"/>
</dbReference>
<dbReference type="HAMAP" id="MF_00318">
    <property type="entry name" value="Enolase"/>
    <property type="match status" value="1"/>
</dbReference>
<dbReference type="SFLD" id="SFLDS00001">
    <property type="entry name" value="Enolase"/>
    <property type="match status" value="1"/>
</dbReference>
<feature type="binding site" evidence="14">
    <location>
        <position position="311"/>
    </location>
    <ligand>
        <name>substrate</name>
    </ligand>
</feature>
<dbReference type="SFLD" id="SFLDF00002">
    <property type="entry name" value="enolase"/>
    <property type="match status" value="1"/>
</dbReference>
<comment type="cofactor">
    <cofactor evidence="12">
        <name>Mg(2+)</name>
        <dbReference type="ChEBI" id="CHEBI:18420"/>
    </cofactor>
    <text evidence="12">Binds a second Mg(2+) ion via substrate during catalysis.</text>
</comment>
<dbReference type="NCBIfam" id="TIGR01060">
    <property type="entry name" value="eno"/>
    <property type="match status" value="1"/>
</dbReference>
<feature type="binding site" evidence="14">
    <location>
        <position position="154"/>
    </location>
    <ligand>
        <name>substrate</name>
    </ligand>
</feature>
<dbReference type="InterPro" id="IPR000941">
    <property type="entry name" value="Enolase"/>
</dbReference>
<dbReference type="Pfam" id="PF00113">
    <property type="entry name" value="Enolase_C"/>
    <property type="match status" value="1"/>
</dbReference>
<feature type="binding site" evidence="14">
    <location>
        <position position="163"/>
    </location>
    <ligand>
        <name>substrate</name>
    </ligand>
</feature>
<feature type="domain" description="Enolase C-terminal TIM barrel" evidence="16">
    <location>
        <begin position="138"/>
        <end position="424"/>
    </location>
</feature>
<dbReference type="SUPFAM" id="SSF54826">
    <property type="entry name" value="Enolase N-terminal domain-like"/>
    <property type="match status" value="1"/>
</dbReference>
<feature type="binding site" evidence="12">
    <location>
        <position position="366"/>
    </location>
    <ligand>
        <name>(2R)-2-phosphoglycerate</name>
        <dbReference type="ChEBI" id="CHEBI:58289"/>
    </ligand>
</feature>
<reference evidence="18 19" key="1">
    <citation type="submission" date="2018-12" db="EMBL/GenBank/DDBJ databases">
        <authorList>
            <person name="Criscuolo A."/>
        </authorList>
    </citation>
    <scope>NUCLEOTIDE SEQUENCE [LARGE SCALE GENOMIC DNA]</scope>
    <source>
        <strain evidence="18">ACIP1116281</strain>
    </source>
</reference>
<keyword evidence="5 12" id="KW-0963">Cytoplasm</keyword>
<feature type="binding site" evidence="12">
    <location>
        <position position="336"/>
    </location>
    <ligand>
        <name>(2R)-2-phosphoglycerate</name>
        <dbReference type="ChEBI" id="CHEBI:58289"/>
    </ligand>
</feature>
<feature type="binding site" evidence="12">
    <location>
        <position position="387"/>
    </location>
    <ligand>
        <name>(2R)-2-phosphoglycerate</name>
        <dbReference type="ChEBI" id="CHEBI:58289"/>
    </ligand>
</feature>
<evidence type="ECO:0000256" key="13">
    <source>
        <dbReference type="PIRSR" id="PIRSR001400-1"/>
    </source>
</evidence>
<dbReference type="FunFam" id="3.20.20.120:FF:000001">
    <property type="entry name" value="Enolase"/>
    <property type="match status" value="1"/>
</dbReference>
<comment type="cofactor">
    <cofactor evidence="15">
        <name>Mg(2+)</name>
        <dbReference type="ChEBI" id="CHEBI:18420"/>
    </cofactor>
    <text evidence="15">Mg(2+) is required for catalysis and for stabilizing the dimer.</text>
</comment>